<protein>
    <recommendedName>
        <fullName evidence="7">Peptidase C15, pyroglutamyl peptidase I-like protein</fullName>
    </recommendedName>
</protein>
<dbReference type="AlphaFoldDB" id="A0A2N8UMN4"/>
<dbReference type="SUPFAM" id="SSF53182">
    <property type="entry name" value="Pyrrolidone carboxyl peptidase (pyroglutamate aminopeptidase)"/>
    <property type="match status" value="1"/>
</dbReference>
<dbReference type="GO" id="GO:0006508">
    <property type="term" value="P:proteolysis"/>
    <property type="evidence" value="ECO:0007669"/>
    <property type="project" value="UniProtKB-KW"/>
</dbReference>
<evidence type="ECO:0000256" key="4">
    <source>
        <dbReference type="ARBA" id="ARBA00022807"/>
    </source>
</evidence>
<evidence type="ECO:0000256" key="2">
    <source>
        <dbReference type="ARBA" id="ARBA00022670"/>
    </source>
</evidence>
<evidence type="ECO:0000256" key="1">
    <source>
        <dbReference type="ARBA" id="ARBA00006641"/>
    </source>
</evidence>
<keyword evidence="4" id="KW-0788">Thiol protease</keyword>
<accession>A0A2N8UMN4</accession>
<dbReference type="InterPro" id="IPR016125">
    <property type="entry name" value="Peptidase_C15-like"/>
</dbReference>
<dbReference type="PANTHER" id="PTHR23402:SF1">
    <property type="entry name" value="PYROGLUTAMYL-PEPTIDASE I"/>
    <property type="match status" value="1"/>
</dbReference>
<sequence>MAPTSRTTARDLDILITGFGPFMCVGTNPSWLAVKPLHNTLLDLSAAPTLCSSDAAESSTRGVAAGVKARIQTLQVPVHYGSVLDMVPRMHGCAASADARFWHDARLDEEFGGREGGVYPEAYAIEAPVRGWDVVVHVGVGRQGSLRCETQAHKLGYAKPDAHADLAPLTDQSTASKHLPKHLDTHGALRGFARGYEAFAELESTPIPVSELVAWLRGHGMRDDEVEQSFDPGRYLCDFVFYCSLCEARRSGAGTLVLFVHVPPAGERLAVERCTQAIRAIAWFMANKRMGTEDGVGSL</sequence>
<evidence type="ECO:0000256" key="3">
    <source>
        <dbReference type="ARBA" id="ARBA00022801"/>
    </source>
</evidence>
<comment type="similarity">
    <text evidence="1">Belongs to the peptidase C15 family.</text>
</comment>
<keyword evidence="2" id="KW-0645">Protease</keyword>
<organism evidence="5 6">
    <name type="scientific">Sporisorium reilianum f. sp. reilianum</name>
    <dbReference type="NCBI Taxonomy" id="72559"/>
    <lineage>
        <taxon>Eukaryota</taxon>
        <taxon>Fungi</taxon>
        <taxon>Dikarya</taxon>
        <taxon>Basidiomycota</taxon>
        <taxon>Ustilaginomycotina</taxon>
        <taxon>Ustilaginomycetes</taxon>
        <taxon>Ustilaginales</taxon>
        <taxon>Ustilaginaceae</taxon>
        <taxon>Sporisorium</taxon>
    </lineage>
</organism>
<dbReference type="EMBL" id="LT795073">
    <property type="protein sequence ID" value="SJX66019.1"/>
    <property type="molecule type" value="Genomic_DNA"/>
</dbReference>
<dbReference type="GO" id="GO:0008234">
    <property type="term" value="F:cysteine-type peptidase activity"/>
    <property type="evidence" value="ECO:0007669"/>
    <property type="project" value="UniProtKB-KW"/>
</dbReference>
<dbReference type="PANTHER" id="PTHR23402">
    <property type="entry name" value="PROTEASE FAMILY C15 PYROGLUTAMYL-PEPTIDASE I-RELATED"/>
    <property type="match status" value="1"/>
</dbReference>
<dbReference type="InterPro" id="IPR036440">
    <property type="entry name" value="Peptidase_C15-like_sf"/>
</dbReference>
<evidence type="ECO:0008006" key="7">
    <source>
        <dbReference type="Google" id="ProtNLM"/>
    </source>
</evidence>
<name>A0A2N8UMN4_9BASI</name>
<evidence type="ECO:0000313" key="6">
    <source>
        <dbReference type="Proteomes" id="UP000239563"/>
    </source>
</evidence>
<evidence type="ECO:0000313" key="5">
    <source>
        <dbReference type="EMBL" id="SJX66019.1"/>
    </source>
</evidence>
<reference evidence="5 6" key="1">
    <citation type="submission" date="2017-02" db="EMBL/GenBank/DDBJ databases">
        <authorList>
            <person name="Peterson S.W."/>
        </authorList>
    </citation>
    <scope>NUCLEOTIDE SEQUENCE [LARGE SCALE GENOMIC DNA]</scope>
    <source>
        <strain evidence="5 6">SRS1_H2-8</strain>
    </source>
</reference>
<dbReference type="Proteomes" id="UP000239563">
    <property type="component" value="Chromosome XX"/>
</dbReference>
<keyword evidence="3" id="KW-0378">Hydrolase</keyword>
<gene>
    <name evidence="5" type="ORF">SRS1_13460</name>
</gene>
<proteinExistence type="inferred from homology"/>
<dbReference type="Gene3D" id="3.40.630.20">
    <property type="entry name" value="Peptidase C15, pyroglutamyl peptidase I-like"/>
    <property type="match status" value="1"/>
</dbReference>